<name>A0ABW1INM9_9BACL</name>
<dbReference type="Gene3D" id="3.10.450.50">
    <property type="match status" value="1"/>
</dbReference>
<organism evidence="1 2">
    <name type="scientific">Marinicrinis lubricantis</name>
    <dbReference type="NCBI Taxonomy" id="2086470"/>
    <lineage>
        <taxon>Bacteria</taxon>
        <taxon>Bacillati</taxon>
        <taxon>Bacillota</taxon>
        <taxon>Bacilli</taxon>
        <taxon>Bacillales</taxon>
        <taxon>Paenibacillaceae</taxon>
    </lineage>
</organism>
<protein>
    <submittedName>
        <fullName evidence="1">Uncharacterized protein</fullName>
    </submittedName>
</protein>
<sequence>GVHLISIGWFSRLTYSRFGEVLLFLCLKKSVISRHEIYEIDSNGKKINNTSAVSYKDEYVFENGKWLIANRTSTFVWQDRKEINP</sequence>
<comment type="caution">
    <text evidence="1">The sequence shown here is derived from an EMBL/GenBank/DDBJ whole genome shotgun (WGS) entry which is preliminary data.</text>
</comment>
<accession>A0ABW1INM9</accession>
<proteinExistence type="predicted"/>
<dbReference type="SUPFAM" id="SSF54427">
    <property type="entry name" value="NTF2-like"/>
    <property type="match status" value="1"/>
</dbReference>
<evidence type="ECO:0000313" key="2">
    <source>
        <dbReference type="Proteomes" id="UP001596250"/>
    </source>
</evidence>
<keyword evidence="2" id="KW-1185">Reference proteome</keyword>
<feature type="non-terminal residue" evidence="1">
    <location>
        <position position="1"/>
    </location>
</feature>
<evidence type="ECO:0000313" key="1">
    <source>
        <dbReference type="EMBL" id="MFC5986650.1"/>
    </source>
</evidence>
<gene>
    <name evidence="1" type="ORF">ACFPXP_09495</name>
</gene>
<dbReference type="EMBL" id="JBHSQV010000124">
    <property type="protein sequence ID" value="MFC5986650.1"/>
    <property type="molecule type" value="Genomic_DNA"/>
</dbReference>
<reference evidence="2" key="1">
    <citation type="journal article" date="2019" name="Int. J. Syst. Evol. Microbiol.">
        <title>The Global Catalogue of Microorganisms (GCM) 10K type strain sequencing project: providing services to taxonomists for standard genome sequencing and annotation.</title>
        <authorList>
            <consortium name="The Broad Institute Genomics Platform"/>
            <consortium name="The Broad Institute Genome Sequencing Center for Infectious Disease"/>
            <person name="Wu L."/>
            <person name="Ma J."/>
        </authorList>
    </citation>
    <scope>NUCLEOTIDE SEQUENCE [LARGE SCALE GENOMIC DNA]</scope>
    <source>
        <strain evidence="2">CCM 8749</strain>
    </source>
</reference>
<dbReference type="Proteomes" id="UP001596250">
    <property type="component" value="Unassembled WGS sequence"/>
</dbReference>
<dbReference type="InterPro" id="IPR032710">
    <property type="entry name" value="NTF2-like_dom_sf"/>
</dbReference>